<feature type="compositionally biased region" description="Low complexity" evidence="1">
    <location>
        <begin position="453"/>
        <end position="467"/>
    </location>
</feature>
<dbReference type="EMBL" id="PDND01000184">
    <property type="protein sequence ID" value="PGH30250.1"/>
    <property type="molecule type" value="Genomic_DNA"/>
</dbReference>
<dbReference type="Proteomes" id="UP000226031">
    <property type="component" value="Unassembled WGS sequence"/>
</dbReference>
<feature type="compositionally biased region" description="Polar residues" evidence="1">
    <location>
        <begin position="202"/>
        <end position="216"/>
    </location>
</feature>
<evidence type="ECO:0000313" key="3">
    <source>
        <dbReference type="Proteomes" id="UP000226031"/>
    </source>
</evidence>
<feature type="compositionally biased region" description="Polar residues" evidence="1">
    <location>
        <begin position="437"/>
        <end position="452"/>
    </location>
</feature>
<dbReference type="AlphaFoldDB" id="A0A2B7ZA43"/>
<dbReference type="VEuPathDB" id="FungiDB:EMCG_09681"/>
<evidence type="ECO:0000256" key="1">
    <source>
        <dbReference type="SAM" id="MobiDB-lite"/>
    </source>
</evidence>
<evidence type="ECO:0000313" key="2">
    <source>
        <dbReference type="EMBL" id="PGH30250.1"/>
    </source>
</evidence>
<feature type="compositionally biased region" description="Low complexity" evidence="1">
    <location>
        <begin position="257"/>
        <end position="271"/>
    </location>
</feature>
<sequence length="559" mass="62254">MASPTSTRGKEKRDTKEVEERNETEEEREAREKEDIKRRLENRERAFIAASRRGDRTMEARFESALRASEVHKERTGKGLRITMEAVEREEMYDELDDEHGRKRRCHIDSLQLRSQSLDVHLHPYMLANFAKTHAGSQFPQLSGNMPNPYHAGPISAQGAYDSAMYRFNGVPGVEGMFNNPFSPSTPHGRPNSLPIAHNNPGYESQGMTNFNGQNNRLNRRVASDPAIAATHLHHAGSSPMRPESHPQNYIPSYPMQHNSPQQQHWQQQLEQTRRQGNDSARPHSNIQQLYRPVQQGSSPNTQQGAQTPLKPPPTIRRQSYQHIQQPRPRRLNTQYRANKVIRMNSFECMPYSHSPTINSPAEGKGTNGVYSAIGTEYSWGGNNSAVDSAAPHNSISASANPHNLNNQNYISSDSFQQMENQALDPSVHRTPIQVNTKTPSFQTPCQGTSPVSRGTSAGSMTTSGSSLTDPSIPSPGVKQGFSDQNALTVGLSEYVQNSMMNNDDLFPEEMAGSEASSFFQDALPDVNGLELSTASHDCSDENAFLRYEFSDPFGVSAF</sequence>
<feature type="compositionally biased region" description="Basic and acidic residues" evidence="1">
    <location>
        <begin position="28"/>
        <end position="43"/>
    </location>
</feature>
<comment type="caution">
    <text evidence="2">The sequence shown here is derived from an EMBL/GenBank/DDBJ whole genome shotgun (WGS) entry which is preliminary data.</text>
</comment>
<organism evidence="2 3">
    <name type="scientific">[Emmonsia] crescens</name>
    <dbReference type="NCBI Taxonomy" id="73230"/>
    <lineage>
        <taxon>Eukaryota</taxon>
        <taxon>Fungi</taxon>
        <taxon>Dikarya</taxon>
        <taxon>Ascomycota</taxon>
        <taxon>Pezizomycotina</taxon>
        <taxon>Eurotiomycetes</taxon>
        <taxon>Eurotiomycetidae</taxon>
        <taxon>Onygenales</taxon>
        <taxon>Ajellomycetaceae</taxon>
        <taxon>Emergomyces</taxon>
    </lineage>
</organism>
<dbReference type="STRING" id="73230.A0A2B7ZA43"/>
<feature type="region of interest" description="Disordered" evidence="1">
    <location>
        <begin position="180"/>
        <end position="216"/>
    </location>
</feature>
<accession>A0A2B7ZA43</accession>
<proteinExistence type="predicted"/>
<feature type="region of interest" description="Disordered" evidence="1">
    <location>
        <begin position="1"/>
        <end position="43"/>
    </location>
</feature>
<feature type="region of interest" description="Disordered" evidence="1">
    <location>
        <begin position="437"/>
        <end position="482"/>
    </location>
</feature>
<protein>
    <submittedName>
        <fullName evidence="2">Uncharacterized protein</fullName>
    </submittedName>
</protein>
<gene>
    <name evidence="2" type="ORF">GX50_07008</name>
</gene>
<keyword evidence="3" id="KW-1185">Reference proteome</keyword>
<feature type="compositionally biased region" description="Basic and acidic residues" evidence="1">
    <location>
        <begin position="8"/>
        <end position="21"/>
    </location>
</feature>
<feature type="region of interest" description="Disordered" evidence="1">
    <location>
        <begin position="234"/>
        <end position="334"/>
    </location>
</feature>
<name>A0A2B7ZA43_9EURO</name>
<reference evidence="2 3" key="1">
    <citation type="submission" date="2017-10" db="EMBL/GenBank/DDBJ databases">
        <title>Comparative genomics in systemic dimorphic fungi from Ajellomycetaceae.</title>
        <authorList>
            <person name="Munoz J.F."/>
            <person name="Mcewen J.G."/>
            <person name="Clay O.K."/>
            <person name="Cuomo C.A."/>
        </authorList>
    </citation>
    <scope>NUCLEOTIDE SEQUENCE [LARGE SCALE GENOMIC DNA]</scope>
    <source>
        <strain evidence="2 3">UAMH4076</strain>
    </source>
</reference>
<feature type="compositionally biased region" description="Polar residues" evidence="1">
    <location>
        <begin position="283"/>
        <end position="307"/>
    </location>
</feature>